<feature type="signal peptide" evidence="2">
    <location>
        <begin position="1"/>
        <end position="22"/>
    </location>
</feature>
<keyword evidence="1 2" id="KW-0732">Signal</keyword>
<feature type="domain" description="T9SS-like galactose binding" evidence="4">
    <location>
        <begin position="251"/>
        <end position="375"/>
    </location>
</feature>
<protein>
    <submittedName>
        <fullName evidence="5">T9SS type A sorting domain-containing protein</fullName>
    </submittedName>
</protein>
<dbReference type="Gene3D" id="2.60.120.380">
    <property type="match status" value="2"/>
</dbReference>
<dbReference type="InterPro" id="IPR056600">
    <property type="entry name" value="GBD_T9SS_assoc"/>
</dbReference>
<dbReference type="RefSeq" id="WP_148404073.1">
    <property type="nucleotide sequence ID" value="NZ_VSKK01000002.1"/>
</dbReference>
<feature type="domain" description="T9SS-like galactose binding" evidence="4">
    <location>
        <begin position="385"/>
        <end position="502"/>
    </location>
</feature>
<evidence type="ECO:0000313" key="6">
    <source>
        <dbReference type="Proteomes" id="UP000323720"/>
    </source>
</evidence>
<keyword evidence="6" id="KW-1185">Reference proteome</keyword>
<dbReference type="SUPFAM" id="SSF89260">
    <property type="entry name" value="Collagen-binding domain"/>
    <property type="match status" value="1"/>
</dbReference>
<evidence type="ECO:0000313" key="5">
    <source>
        <dbReference type="EMBL" id="TYB77198.1"/>
    </source>
</evidence>
<dbReference type="EMBL" id="VSKK01000002">
    <property type="protein sequence ID" value="TYB77198.1"/>
    <property type="molecule type" value="Genomic_DNA"/>
</dbReference>
<feature type="domain" description="Secretion system C-terminal sorting" evidence="3">
    <location>
        <begin position="882"/>
        <end position="946"/>
    </location>
</feature>
<gene>
    <name evidence="5" type="ORF">ES674_10985</name>
</gene>
<name>A0A5D0R941_9FLAO</name>
<evidence type="ECO:0000259" key="4">
    <source>
        <dbReference type="Pfam" id="PF23759"/>
    </source>
</evidence>
<reference evidence="5 6" key="1">
    <citation type="submission" date="2019-08" db="EMBL/GenBank/DDBJ databases">
        <title>Genomes of Antarctic Bizionia species.</title>
        <authorList>
            <person name="Bowman J.P."/>
        </authorList>
    </citation>
    <scope>NUCLEOTIDE SEQUENCE [LARGE SCALE GENOMIC DNA]</scope>
    <source>
        <strain evidence="5 6">ADA-4</strain>
    </source>
</reference>
<feature type="chain" id="PRO_5022853481" evidence="2">
    <location>
        <begin position="23"/>
        <end position="951"/>
    </location>
</feature>
<evidence type="ECO:0000259" key="3">
    <source>
        <dbReference type="Pfam" id="PF18962"/>
    </source>
</evidence>
<comment type="caution">
    <text evidence="5">The sequence shown here is derived from an EMBL/GenBank/DDBJ whole genome shotgun (WGS) entry which is preliminary data.</text>
</comment>
<dbReference type="NCBIfam" id="TIGR04183">
    <property type="entry name" value="Por_Secre_tail"/>
    <property type="match status" value="1"/>
</dbReference>
<proteinExistence type="predicted"/>
<accession>A0A5D0R941</accession>
<dbReference type="Pfam" id="PF18962">
    <property type="entry name" value="Por_Secre_tail"/>
    <property type="match status" value="1"/>
</dbReference>
<dbReference type="InterPro" id="IPR026444">
    <property type="entry name" value="Secre_tail"/>
</dbReference>
<organism evidence="5 6">
    <name type="scientific">Bizionia myxarmorum</name>
    <dbReference type="NCBI Taxonomy" id="291186"/>
    <lineage>
        <taxon>Bacteria</taxon>
        <taxon>Pseudomonadati</taxon>
        <taxon>Bacteroidota</taxon>
        <taxon>Flavobacteriia</taxon>
        <taxon>Flavobacteriales</taxon>
        <taxon>Flavobacteriaceae</taxon>
        <taxon>Bizionia</taxon>
    </lineage>
</organism>
<dbReference type="OrthoDB" id="869215at2"/>
<evidence type="ECO:0000256" key="1">
    <source>
        <dbReference type="ARBA" id="ARBA00022729"/>
    </source>
</evidence>
<evidence type="ECO:0000256" key="2">
    <source>
        <dbReference type="SAM" id="SignalP"/>
    </source>
</evidence>
<sequence length="951" mass="97791">MKKNLLLTIFAMCFITFGFSQTDCGTALALTPGTPQAGITTIGGSFPDANTAPTNPCSANYNDNEYWFQYTAVETGETLDLTVTDLTVTWYGLFILDACPGSTPTCIASDVNTSVTTDLAVTSPALTAGTTYYIVLTEWAESSTAFTLTSVVNAAPTCTASTSTVSTVSDCGVSGGFYVKVAITDLGSATALTVSDDQGNLPQPLTVAGTLQFGPYVNGVNVVITINDDNDDDTCTVIKAAITQAICPPSNNTCANPDSLTVNADFACAAVTSGTLVGATASGENETACFGTENDDVWYSFVATATSHNVSLINKTGTPTDLYHSLWSGSCGALTNLKCSDADSSLTSGLVIGDTYLVRVNSYSSSAGATSTFDICVGTPPAPPANDDCAGALVLNESTVGTCDNAVSGTTVSATASSEADCSTTNKDVWYTFEPSETNSYDISVTEIQDFGFSSTYVSVFEGACGAITQVGTACNTSSGSFALTAGTTYYINVRSTSTTTGVNFSLCAALTPPPPANDECSGAITIACAGQYTGNTTSASPESPDPGTCTTSAGTAGAVWYTFTGANSNDAGAAVGTVGDEVTLDLSLSTFDTKIRVFEGVCGALTCVGGNDDGGTGNTSLYTFAATVGTEYYILVHGFSTNAGAYTLDVSCVAPPLCTAAVVDSSTVVEDCANSLFTVDVVFSNAGDAGTVISDGLGGSFPVIAGTVSAGPYAVGTTVTLDVVHTDGDCDFSLGNFSDDCPSSVVETVDCSGTALNQTYCYDEYEDAIFLYTSSDLTRTLSITFNQGTLEENFSGGTYDDLVIYDGGDNTGAVLFDSDVSGGDLTGLTFVSTGNMIFMELTSDVSNSCASGDETSLDFDVACGATMTTDEFDSPNAFTYYPNPVSNVLNVKAQNNISNVSVYNMLGQEVLRTAPNAVASEVDMSNLQTGAYFVKVTIGNTTKTIRVIKN</sequence>
<dbReference type="Pfam" id="PF23759">
    <property type="entry name" value="GBD_T9SS_assoc"/>
    <property type="match status" value="2"/>
</dbReference>
<dbReference type="AlphaFoldDB" id="A0A5D0R941"/>
<dbReference type="Proteomes" id="UP000323720">
    <property type="component" value="Unassembled WGS sequence"/>
</dbReference>